<dbReference type="GO" id="GO:0005975">
    <property type="term" value="P:carbohydrate metabolic process"/>
    <property type="evidence" value="ECO:0000318"/>
    <property type="project" value="GO_Central"/>
</dbReference>
<dbReference type="PANTHER" id="PTHR10896">
    <property type="entry name" value="GALACTOSYLGALACTOSYLXYLOSYLPROTEIN 3-BETA-GLUCURONOSYLTRANSFERASE BETA-1,3-GLUCURONYLTRANSFERASE"/>
    <property type="match status" value="1"/>
</dbReference>
<dbReference type="EMBL" id="EAAA01002669">
    <property type="status" value="NOT_ANNOTATED_CDS"/>
    <property type="molecule type" value="Genomic_DNA"/>
</dbReference>
<dbReference type="Proteomes" id="UP000008144">
    <property type="component" value="Chromosome 8"/>
</dbReference>
<evidence type="ECO:0000256" key="9">
    <source>
        <dbReference type="ARBA" id="ARBA00023180"/>
    </source>
</evidence>
<comment type="subcellular location">
    <subcellularLocation>
        <location evidence="14">Golgi apparatus membrane</location>
        <topology evidence="14">Single-pass type II membrane protein</topology>
    </subcellularLocation>
    <subcellularLocation>
        <location evidence="1">Membrane</location>
        <topology evidence="1">Single-pass type II membrane protein</topology>
    </subcellularLocation>
</comment>
<dbReference type="GO" id="GO:0000139">
    <property type="term" value="C:Golgi membrane"/>
    <property type="evidence" value="ECO:0000318"/>
    <property type="project" value="GO_Central"/>
</dbReference>
<dbReference type="InterPro" id="IPR029044">
    <property type="entry name" value="Nucleotide-diphossugar_trans"/>
</dbReference>
<evidence type="ECO:0000256" key="3">
    <source>
        <dbReference type="ARBA" id="ARBA00012641"/>
    </source>
</evidence>
<dbReference type="UniPathway" id="UPA00378"/>
<evidence type="ECO:0000256" key="10">
    <source>
        <dbReference type="ARBA" id="ARBA00047979"/>
    </source>
</evidence>
<reference evidence="15" key="3">
    <citation type="submission" date="2025-08" db="UniProtKB">
        <authorList>
            <consortium name="Ensembl"/>
        </authorList>
    </citation>
    <scope>IDENTIFICATION</scope>
</reference>
<keyword evidence="9" id="KW-0325">Glycoprotein</keyword>
<proteinExistence type="inferred from homology"/>
<reference evidence="15" key="2">
    <citation type="journal article" date="2008" name="Genome Biol.">
        <title>Improved genome assembly and evidence-based global gene model set for the chordate Ciona intestinalis: new insight into intron and operon populations.</title>
        <authorList>
            <person name="Satou Y."/>
            <person name="Mineta K."/>
            <person name="Ogasawara M."/>
            <person name="Sasakura Y."/>
            <person name="Shoguchi E."/>
            <person name="Ueno K."/>
            <person name="Yamada L."/>
            <person name="Matsumoto J."/>
            <person name="Wasserscheid J."/>
            <person name="Dewar K."/>
            <person name="Wiley G.B."/>
            <person name="Macmil S.L."/>
            <person name="Roe B.A."/>
            <person name="Zeller R.W."/>
            <person name="Hastings K.E."/>
            <person name="Lemaire P."/>
            <person name="Lindquist E."/>
            <person name="Endo T."/>
            <person name="Hotta K."/>
            <person name="Inaba K."/>
        </authorList>
    </citation>
    <scope>NUCLEOTIDE SEQUENCE [LARGE SCALE GENOMIC DNA]</scope>
    <source>
        <strain evidence="15">wild type</strain>
    </source>
</reference>
<dbReference type="GO" id="GO:0046872">
    <property type="term" value="F:metal ion binding"/>
    <property type="evidence" value="ECO:0007669"/>
    <property type="project" value="UniProtKB-KW"/>
</dbReference>
<reference evidence="15" key="4">
    <citation type="submission" date="2025-09" db="UniProtKB">
        <authorList>
            <consortium name="Ensembl"/>
        </authorList>
    </citation>
    <scope>IDENTIFICATION</scope>
</reference>
<reference evidence="16" key="1">
    <citation type="journal article" date="2002" name="Science">
        <title>The draft genome of Ciona intestinalis: insights into chordate and vertebrate origins.</title>
        <authorList>
            <person name="Dehal P."/>
            <person name="Satou Y."/>
            <person name="Campbell R.K."/>
            <person name="Chapman J."/>
            <person name="Degnan B."/>
            <person name="De Tomaso A."/>
            <person name="Davidson B."/>
            <person name="Di Gregorio A."/>
            <person name="Gelpke M."/>
            <person name="Goodstein D.M."/>
            <person name="Harafuji N."/>
            <person name="Hastings K.E."/>
            <person name="Ho I."/>
            <person name="Hotta K."/>
            <person name="Huang W."/>
            <person name="Kawashima T."/>
            <person name="Lemaire P."/>
            <person name="Martinez D."/>
            <person name="Meinertzhagen I.A."/>
            <person name="Necula S."/>
            <person name="Nonaka M."/>
            <person name="Putnam N."/>
            <person name="Rash S."/>
            <person name="Saiga H."/>
            <person name="Satake M."/>
            <person name="Terry A."/>
            <person name="Yamada L."/>
            <person name="Wang H.G."/>
            <person name="Awazu S."/>
            <person name="Azumi K."/>
            <person name="Boore J."/>
            <person name="Branno M."/>
            <person name="Chin-Bow S."/>
            <person name="DeSantis R."/>
            <person name="Doyle S."/>
            <person name="Francino P."/>
            <person name="Keys D.N."/>
            <person name="Haga S."/>
            <person name="Hayashi H."/>
            <person name="Hino K."/>
            <person name="Imai K.S."/>
            <person name="Inaba K."/>
            <person name="Kano S."/>
            <person name="Kobayashi K."/>
            <person name="Kobayashi M."/>
            <person name="Lee B.I."/>
            <person name="Makabe K.W."/>
            <person name="Manohar C."/>
            <person name="Matassi G."/>
            <person name="Medina M."/>
            <person name="Mochizuki Y."/>
            <person name="Mount S."/>
            <person name="Morishita T."/>
            <person name="Miura S."/>
            <person name="Nakayama A."/>
            <person name="Nishizaka S."/>
            <person name="Nomoto H."/>
            <person name="Ohta F."/>
            <person name="Oishi K."/>
            <person name="Rigoutsos I."/>
            <person name="Sano M."/>
            <person name="Sasaki A."/>
            <person name="Sasakura Y."/>
            <person name="Shoguchi E."/>
            <person name="Shin-i T."/>
            <person name="Spagnuolo A."/>
            <person name="Stainier D."/>
            <person name="Suzuki M.M."/>
            <person name="Tassy O."/>
            <person name="Takatori N."/>
            <person name="Tokuoka M."/>
            <person name="Yagi K."/>
            <person name="Yoshizaki F."/>
            <person name="Wada S."/>
            <person name="Zhang C."/>
            <person name="Hyatt P.D."/>
            <person name="Larimer F."/>
            <person name="Detter C."/>
            <person name="Doggett N."/>
            <person name="Glavina T."/>
            <person name="Hawkins T."/>
            <person name="Richardson P."/>
            <person name="Lucas S."/>
            <person name="Kohara Y."/>
            <person name="Levine M."/>
            <person name="Satoh N."/>
            <person name="Rokhsar D.S."/>
        </authorList>
    </citation>
    <scope>NUCLEOTIDE SEQUENCE [LARGE SCALE GENOMIC DNA]</scope>
</reference>
<comment type="pathway">
    <text evidence="14">Protein modification; protein glycosylation.</text>
</comment>
<sequence length="241" mass="27801">PSVKIYAITSTYKRPEQKAELTRLSHMIKHIPSFHWVVIEDSKGKTPLVSNFLKKSGLNVTHLCKKNGKRIGHGPKDLLTRNFALNWVRNHLARKEKGIVYFMDDDNTYDLRLFEEMRTTKIAAVWPVGLVGKVLYEGPVVCRGERVQKWRTGWKVEKRKFKVDMAGFCVHTDLLLQKPDVTFKDVATLEDDFLVDLGLTPKTIEGKHCDEVLVWHTRTEVTNISHEKYAIARYNATLIEV</sequence>
<evidence type="ECO:0000313" key="16">
    <source>
        <dbReference type="Proteomes" id="UP000008144"/>
    </source>
</evidence>
<dbReference type="PANTHER" id="PTHR10896:SF65">
    <property type="entry name" value="GALACTOSYLGALACTOSYLXYLOSYLPROTEIN 3-BETA-GLUCURONOSYLTRANSFERASE 3"/>
    <property type="match status" value="1"/>
</dbReference>
<dbReference type="GO" id="GO:0015018">
    <property type="term" value="F:galactosylgalactosylxylosylprotein 3-beta-glucuronosyltransferase activity"/>
    <property type="evidence" value="ECO:0000318"/>
    <property type="project" value="GO_Central"/>
</dbReference>
<comment type="cofactor">
    <cofactor evidence="12 14">
        <name>Mn(2+)</name>
        <dbReference type="ChEBI" id="CHEBI:29035"/>
    </cofactor>
</comment>
<dbReference type="InParanoid" id="H2XWV8"/>
<keyword evidence="4 14" id="KW-0808">Transferase</keyword>
<evidence type="ECO:0000256" key="8">
    <source>
        <dbReference type="ARBA" id="ARBA00023136"/>
    </source>
</evidence>
<keyword evidence="12 14" id="KW-0464">Manganese</keyword>
<dbReference type="FunCoup" id="H2XWV8">
    <property type="interactions" value="1"/>
</dbReference>
<dbReference type="OMA" id="WIICEDA"/>
<dbReference type="FunFam" id="3.90.550.10:FF:000147">
    <property type="entry name" value="Galactosylgalactosylxylosylprotein 3-beta-glucuronosyltransferase"/>
    <property type="match status" value="1"/>
</dbReference>
<dbReference type="Gene3D" id="3.90.550.10">
    <property type="entry name" value="Spore Coat Polysaccharide Biosynthesis Protein SpsA, Chain A"/>
    <property type="match status" value="1"/>
</dbReference>
<evidence type="ECO:0000256" key="14">
    <source>
        <dbReference type="RuleBase" id="RU363127"/>
    </source>
</evidence>
<evidence type="ECO:0000256" key="7">
    <source>
        <dbReference type="ARBA" id="ARBA00022989"/>
    </source>
</evidence>
<dbReference type="SUPFAM" id="SSF53448">
    <property type="entry name" value="Nucleotide-diphospho-sugar transferases"/>
    <property type="match status" value="1"/>
</dbReference>
<dbReference type="EC" id="2.4.1.135" evidence="3 14"/>
<evidence type="ECO:0000256" key="6">
    <source>
        <dbReference type="ARBA" id="ARBA00022968"/>
    </source>
</evidence>
<dbReference type="Pfam" id="PF03360">
    <property type="entry name" value="Glyco_transf_43"/>
    <property type="match status" value="1"/>
</dbReference>
<feature type="active site" description="Proton donor/acceptor" evidence="11">
    <location>
        <position position="190"/>
    </location>
</feature>
<comment type="similarity">
    <text evidence="2 14">Belongs to the glycosyltransferase 43 family.</text>
</comment>
<accession>H2XWV8</accession>
<name>H2XWV8_CIOIN</name>
<evidence type="ECO:0000313" key="15">
    <source>
        <dbReference type="Ensembl" id="ENSCINP00000034142.1"/>
    </source>
</evidence>
<evidence type="ECO:0000256" key="12">
    <source>
        <dbReference type="PIRSR" id="PIRSR605027-3"/>
    </source>
</evidence>
<dbReference type="AlphaFoldDB" id="H2XWV8"/>
<feature type="binding site" evidence="12">
    <location>
        <position position="106"/>
    </location>
    <ligand>
        <name>Mn(2+)</name>
        <dbReference type="ChEBI" id="CHEBI:29035"/>
    </ligand>
</feature>
<dbReference type="GeneTree" id="ENSGT00940000166666"/>
<protein>
    <recommendedName>
        <fullName evidence="3 14">Galactosylgalactosylxylosylprotein 3-beta-glucuronosyltransferase</fullName>
        <ecNumber evidence="3 14">2.4.1.135</ecNumber>
    </recommendedName>
</protein>
<evidence type="ECO:0000256" key="1">
    <source>
        <dbReference type="ARBA" id="ARBA00004606"/>
    </source>
</evidence>
<keyword evidence="5" id="KW-0812">Transmembrane</keyword>
<dbReference type="Ensembl" id="ENSCINT00000034579.1">
    <property type="protein sequence ID" value="ENSCINP00000034142.1"/>
    <property type="gene ID" value="ENSCING00000019567.1"/>
</dbReference>
<dbReference type="CDD" id="cd00218">
    <property type="entry name" value="GlcAT-I"/>
    <property type="match status" value="1"/>
</dbReference>
<dbReference type="HOGENOM" id="CLU_045177_3_0_1"/>
<keyword evidence="8" id="KW-0472">Membrane</keyword>
<keyword evidence="6 14" id="KW-0735">Signal-anchor</keyword>
<keyword evidence="7" id="KW-1133">Transmembrane helix</keyword>
<dbReference type="GO" id="GO:0050650">
    <property type="term" value="P:chondroitin sulfate proteoglycan biosynthetic process"/>
    <property type="evidence" value="ECO:0000318"/>
    <property type="project" value="GO_Central"/>
</dbReference>
<evidence type="ECO:0000256" key="11">
    <source>
        <dbReference type="PIRSR" id="PIRSR605027-1"/>
    </source>
</evidence>
<organism evidence="15 16">
    <name type="scientific">Ciona intestinalis</name>
    <name type="common">Transparent sea squirt</name>
    <name type="synonym">Ascidia intestinalis</name>
    <dbReference type="NCBI Taxonomy" id="7719"/>
    <lineage>
        <taxon>Eukaryota</taxon>
        <taxon>Metazoa</taxon>
        <taxon>Chordata</taxon>
        <taxon>Tunicata</taxon>
        <taxon>Ascidiacea</taxon>
        <taxon>Phlebobranchia</taxon>
        <taxon>Cionidae</taxon>
        <taxon>Ciona</taxon>
    </lineage>
</organism>
<keyword evidence="12 14" id="KW-0479">Metal-binding</keyword>
<evidence type="ECO:0000256" key="4">
    <source>
        <dbReference type="ARBA" id="ARBA00022679"/>
    </source>
</evidence>
<comment type="catalytic activity">
    <reaction evidence="10 14">
        <text>3-O-(beta-D-galactosyl-(1-&gt;3)-beta-D-galactosyl-(1-&gt;4)-beta-D-xylosyl)-L-seryl-[protein] + UDP-alpha-D-glucuronate = 3-O-(beta-D-GlcA-(1-&gt;3)-beta-D-Gal-(1-&gt;3)-beta-D-Gal-(1-&gt;4)-beta-D-Xyl)-L-seryl-[protein] + UDP + H(+)</text>
        <dbReference type="Rhea" id="RHEA:24168"/>
        <dbReference type="Rhea" id="RHEA-COMP:12571"/>
        <dbReference type="Rhea" id="RHEA-COMP:12573"/>
        <dbReference type="ChEBI" id="CHEBI:15378"/>
        <dbReference type="ChEBI" id="CHEBI:58052"/>
        <dbReference type="ChEBI" id="CHEBI:58223"/>
        <dbReference type="ChEBI" id="CHEBI:132090"/>
        <dbReference type="ChEBI" id="CHEBI:132093"/>
        <dbReference type="EC" id="2.4.1.135"/>
    </reaction>
</comment>
<dbReference type="InterPro" id="IPR005027">
    <property type="entry name" value="Glyco_trans_43"/>
</dbReference>
<evidence type="ECO:0000256" key="5">
    <source>
        <dbReference type="ARBA" id="ARBA00022692"/>
    </source>
</evidence>
<keyword evidence="14" id="KW-0333">Golgi apparatus</keyword>
<evidence type="ECO:0000256" key="13">
    <source>
        <dbReference type="PIRSR" id="PIRSR605027-4"/>
    </source>
</evidence>
<keyword evidence="16" id="KW-1185">Reference proteome</keyword>
<feature type="site" description="Interaction with galactose moiety of substrate glycoprotein" evidence="13">
    <location>
        <position position="137"/>
    </location>
</feature>
<dbReference type="STRING" id="7719.ENSCINP00000034142"/>
<evidence type="ECO:0000256" key="2">
    <source>
        <dbReference type="ARBA" id="ARBA00007706"/>
    </source>
</evidence>